<feature type="domain" description="PAC" evidence="11">
    <location>
        <begin position="1081"/>
        <end position="1133"/>
    </location>
</feature>
<evidence type="ECO:0000256" key="5">
    <source>
        <dbReference type="ARBA" id="ARBA00022691"/>
    </source>
</evidence>
<comment type="catalytic activity">
    <reaction evidence="1">
        <text>ATP + protein L-histidine = ADP + protein N-phospho-L-histidine.</text>
        <dbReference type="EC" id="2.7.13.3"/>
    </reaction>
</comment>
<evidence type="ECO:0000256" key="3">
    <source>
        <dbReference type="ARBA" id="ARBA00022603"/>
    </source>
</evidence>
<dbReference type="Pfam" id="PF01339">
    <property type="entry name" value="CheB_methylest"/>
    <property type="match status" value="1"/>
</dbReference>
<dbReference type="InterPro" id="IPR036890">
    <property type="entry name" value="HATPase_C_sf"/>
</dbReference>
<feature type="region of interest" description="Disordered" evidence="8">
    <location>
        <begin position="195"/>
        <end position="227"/>
    </location>
</feature>
<evidence type="ECO:0000313" key="14">
    <source>
        <dbReference type="EMBL" id="MFC5862152.1"/>
    </source>
</evidence>
<dbReference type="EMBL" id="JBHSPH010000002">
    <property type="protein sequence ID" value="MFC5862152.1"/>
    <property type="molecule type" value="Genomic_DNA"/>
</dbReference>
<dbReference type="Pfam" id="PF03705">
    <property type="entry name" value="CheR_N"/>
    <property type="match status" value="1"/>
</dbReference>
<evidence type="ECO:0000256" key="4">
    <source>
        <dbReference type="ARBA" id="ARBA00022679"/>
    </source>
</evidence>
<dbReference type="Pfam" id="PF00989">
    <property type="entry name" value="PAS"/>
    <property type="match status" value="1"/>
</dbReference>
<feature type="domain" description="Histidine kinase" evidence="9">
    <location>
        <begin position="1146"/>
        <end position="1363"/>
    </location>
</feature>
<name>A0ABW1EFW2_9BACT</name>
<evidence type="ECO:0000256" key="1">
    <source>
        <dbReference type="ARBA" id="ARBA00000085"/>
    </source>
</evidence>
<dbReference type="InterPro" id="IPR022641">
    <property type="entry name" value="CheR_N"/>
</dbReference>
<dbReference type="InterPro" id="IPR036097">
    <property type="entry name" value="HisK_dim/P_sf"/>
</dbReference>
<dbReference type="InterPro" id="IPR035909">
    <property type="entry name" value="CheB_C"/>
</dbReference>
<feature type="domain" description="CheB-type methylesterase" evidence="12">
    <location>
        <begin position="3"/>
        <end position="182"/>
    </location>
</feature>
<dbReference type="Gene3D" id="3.40.50.180">
    <property type="entry name" value="Methylesterase CheB, C-terminal domain"/>
    <property type="match status" value="1"/>
</dbReference>
<dbReference type="InterPro" id="IPR013767">
    <property type="entry name" value="PAS_fold"/>
</dbReference>
<dbReference type="PRINTS" id="PR00996">
    <property type="entry name" value="CHERMTFRASE"/>
</dbReference>
<evidence type="ECO:0000259" key="12">
    <source>
        <dbReference type="PROSITE" id="PS50122"/>
    </source>
</evidence>
<sequence length="1363" mass="151433">MNLFPVVAVGASAGGLEAYKEFFHALPSDTGMAFVLIQHLDPSHESMLTEIIAKATTMPVEEVRSGASIRSNHVYVIPPNSLMALSDGVFQLSPRRKAAGQHLAVNFFMRSLAEERKGSAIGIILSGTGADGTAGLENIKAEGGITFAQDPATAKYDGMPRSAIDSGCADFILAPRDIATELRRIQHHPYVRAEKQDVEDLSAEKPAVEESAKEEQGRELDESVAPSSHARDFSAVLAQLRKASGVDFSQYKPNTIHRRALRRMLLLKIDSLRDYADYLKEHAEEGQKLYDDLLIPVTSFFRDFEAFETLKTQVFPAIVKDKGNKGVIRIWAPGCSTGEETYSLAMILLECLGDRASSFQVQIFGTDLNDKSIQKARAGVYRESIADEISPGRIARFFVKVEGGYRVNKAVRDMCVFARQNLANDPPFSQMNLVACRNLLIYIQPALQKKIIPILHYALKPSGFLILGSSESVSAFPELFSTVDKKHKIYAKKPIASRLHYDFVQSYYPLQSGISIPGKVRDVQPSDKDEVDIQAEADRIVLREHAPVGVVINRDMEVVQFRGQTAPYLAPPPGRPSVNVLKLARNGLAIELRALILSAKKKGGIARKSGIAFFESGQKRMLNLSITPLGEKRPTENESREKHFFLVLFDDVTSQWTQALDATSERKTKGRRENDQESKRLNQELAGTRDALRSAIESEDSLKEEFQSANEEILSANEELQSTNEELETSKEELQSANEELGTLNAELHNKNNELHDLNNDISNLLNSTRIPVVMLDRQLHIRRITPAESNLFRTRPADLGRPFADIKLNIEASDMTSHDLELQIAKVLDLLQPIEREVRDLEGHWHGLSILPYRTQDNKIDGVVLAVQDIHAIKSANQQLAKSAAFFHGIIDTVREPLLVLDHGQRVVAVNESFLSTFEVSLEQTVNRMLYELGNGQWNIPELRKLLDRVLPKREIVTDFEVNHDFESIGHRKMLLNARRLVQLDQSQPMILLAIEDITERKNTEMDLARLAAIVECSDDAIIGKNLDGIIQTWNRGAELLFGYKEKEAIGQPITMLMPRDRVDEEAAILKRIRRGEHITHYESVRRHKDGRLLDVSLTISPLMDAHGQIVGASKIARDISARKMAEAALIKSEKLAAAGRLAATLAHEINNPLQAVTNLVSMLAQTPGLDAQGQAHAAMAESELRRVSHLTQQSLSFYRESVSPTNVDLGELIDNVLGIYRKRIDAKGINVTRRYQVGSTTIKTYPGEIRQVLSTLLLNAIEAVEEGGAIAVRARKAAHWQKRSLRGVRVTIADNGMGIPAQNILRIFEPFFTTKGENGTGLGLWVASGIVDRSGGSILIRSSVRAGRHGTCFSIFLPTKS</sequence>
<dbReference type="Gene3D" id="1.10.287.130">
    <property type="match status" value="1"/>
</dbReference>
<dbReference type="Gene3D" id="3.30.565.10">
    <property type="entry name" value="Histidine kinase-like ATPase, C-terminal domain"/>
    <property type="match status" value="1"/>
</dbReference>
<organism evidence="14 15">
    <name type="scientific">Acidicapsa dinghuensis</name>
    <dbReference type="NCBI Taxonomy" id="2218256"/>
    <lineage>
        <taxon>Bacteria</taxon>
        <taxon>Pseudomonadati</taxon>
        <taxon>Acidobacteriota</taxon>
        <taxon>Terriglobia</taxon>
        <taxon>Terriglobales</taxon>
        <taxon>Acidobacteriaceae</taxon>
        <taxon>Acidicapsa</taxon>
    </lineage>
</organism>
<keyword evidence="6" id="KW-0145">Chemotaxis</keyword>
<dbReference type="NCBIfam" id="TIGR00229">
    <property type="entry name" value="sensory_box"/>
    <property type="match status" value="2"/>
</dbReference>
<dbReference type="InterPro" id="IPR003661">
    <property type="entry name" value="HisK_dim/P_dom"/>
</dbReference>
<dbReference type="InterPro" id="IPR036804">
    <property type="entry name" value="CheR_N_sf"/>
</dbReference>
<dbReference type="SUPFAM" id="SSF55874">
    <property type="entry name" value="ATPase domain of HSP90 chaperone/DNA topoisomerase II/histidine kinase"/>
    <property type="match status" value="1"/>
</dbReference>
<dbReference type="InterPro" id="IPR022642">
    <property type="entry name" value="CheR_C"/>
</dbReference>
<dbReference type="InterPro" id="IPR050903">
    <property type="entry name" value="Bact_Chemotaxis_MeTrfase"/>
</dbReference>
<dbReference type="InterPro" id="IPR000673">
    <property type="entry name" value="Sig_transdc_resp-reg_Me-estase"/>
</dbReference>
<comment type="catalytic activity">
    <reaction evidence="2">
        <text>L-glutamyl-[protein] + S-adenosyl-L-methionine = [protein]-L-glutamate 5-O-methyl ester + S-adenosyl-L-homocysteine</text>
        <dbReference type="Rhea" id="RHEA:24452"/>
        <dbReference type="Rhea" id="RHEA-COMP:10208"/>
        <dbReference type="Rhea" id="RHEA-COMP:10311"/>
        <dbReference type="ChEBI" id="CHEBI:29973"/>
        <dbReference type="ChEBI" id="CHEBI:57856"/>
        <dbReference type="ChEBI" id="CHEBI:59789"/>
        <dbReference type="ChEBI" id="CHEBI:82795"/>
        <dbReference type="EC" id="2.1.1.80"/>
    </reaction>
</comment>
<dbReference type="InterPro" id="IPR013656">
    <property type="entry name" value="PAS_4"/>
</dbReference>
<reference evidence="15" key="1">
    <citation type="journal article" date="2019" name="Int. J. Syst. Evol. Microbiol.">
        <title>The Global Catalogue of Microorganisms (GCM) 10K type strain sequencing project: providing services to taxonomists for standard genome sequencing and annotation.</title>
        <authorList>
            <consortium name="The Broad Institute Genomics Platform"/>
            <consortium name="The Broad Institute Genome Sequencing Center for Infectious Disease"/>
            <person name="Wu L."/>
            <person name="Ma J."/>
        </authorList>
    </citation>
    <scope>NUCLEOTIDE SEQUENCE [LARGE SCALE GENOMIC DNA]</scope>
    <source>
        <strain evidence="15">JCM 4087</strain>
    </source>
</reference>
<dbReference type="SMART" id="SM00138">
    <property type="entry name" value="MeTrc"/>
    <property type="match status" value="1"/>
</dbReference>
<dbReference type="PROSITE" id="PS50109">
    <property type="entry name" value="HIS_KIN"/>
    <property type="match status" value="1"/>
</dbReference>
<proteinExistence type="predicted"/>
<keyword evidence="3" id="KW-0489">Methyltransferase</keyword>
<dbReference type="Pfam" id="PF02518">
    <property type="entry name" value="HATPase_c"/>
    <property type="match status" value="1"/>
</dbReference>
<protein>
    <submittedName>
        <fullName evidence="14">Chemotaxis protein CheB</fullName>
    </submittedName>
</protein>
<dbReference type="CDD" id="cd00082">
    <property type="entry name" value="HisKA"/>
    <property type="match status" value="1"/>
</dbReference>
<dbReference type="CDD" id="cd00130">
    <property type="entry name" value="PAS"/>
    <property type="match status" value="2"/>
</dbReference>
<feature type="active site" evidence="6">
    <location>
        <position position="12"/>
    </location>
</feature>
<feature type="region of interest" description="Disordered" evidence="8">
    <location>
        <begin position="660"/>
        <end position="690"/>
    </location>
</feature>
<dbReference type="InterPro" id="IPR001610">
    <property type="entry name" value="PAC"/>
</dbReference>
<keyword evidence="4" id="KW-0808">Transferase</keyword>
<gene>
    <name evidence="14" type="ORF">ACFPT7_07600</name>
</gene>
<evidence type="ECO:0000256" key="7">
    <source>
        <dbReference type="SAM" id="Coils"/>
    </source>
</evidence>
<dbReference type="PROSITE" id="PS50122">
    <property type="entry name" value="CHEB"/>
    <property type="match status" value="1"/>
</dbReference>
<dbReference type="Pfam" id="PF13596">
    <property type="entry name" value="PAS_10"/>
    <property type="match status" value="1"/>
</dbReference>
<dbReference type="InterPro" id="IPR000780">
    <property type="entry name" value="CheR_MeTrfase"/>
</dbReference>
<keyword evidence="15" id="KW-1185">Reference proteome</keyword>
<dbReference type="InterPro" id="IPR005467">
    <property type="entry name" value="His_kinase_dom"/>
</dbReference>
<dbReference type="SMART" id="SM00086">
    <property type="entry name" value="PAC"/>
    <property type="match status" value="2"/>
</dbReference>
<feature type="active site" evidence="6">
    <location>
        <position position="131"/>
    </location>
</feature>
<dbReference type="Gene3D" id="1.10.155.10">
    <property type="entry name" value="Chemotaxis receptor methyltransferase CheR, N-terminal domain"/>
    <property type="match status" value="1"/>
</dbReference>
<dbReference type="Pfam" id="PF00512">
    <property type="entry name" value="HisKA"/>
    <property type="match status" value="1"/>
</dbReference>
<dbReference type="Pfam" id="PF01739">
    <property type="entry name" value="CheR"/>
    <property type="match status" value="1"/>
</dbReference>
<evidence type="ECO:0000256" key="8">
    <source>
        <dbReference type="SAM" id="MobiDB-lite"/>
    </source>
</evidence>
<dbReference type="SUPFAM" id="SSF47757">
    <property type="entry name" value="Chemotaxis receptor methyltransferase CheR, N-terminal domain"/>
    <property type="match status" value="1"/>
</dbReference>
<keyword evidence="6" id="KW-0378">Hydrolase</keyword>
<dbReference type="PROSITE" id="PS50123">
    <property type="entry name" value="CHER"/>
    <property type="match status" value="1"/>
</dbReference>
<dbReference type="SMART" id="SM00387">
    <property type="entry name" value="HATPase_c"/>
    <property type="match status" value="1"/>
</dbReference>
<evidence type="ECO:0000259" key="11">
    <source>
        <dbReference type="PROSITE" id="PS50113"/>
    </source>
</evidence>
<dbReference type="RefSeq" id="WP_377819481.1">
    <property type="nucleotide sequence ID" value="NZ_JAGSYH010000004.1"/>
</dbReference>
<feature type="coiled-coil region" evidence="7">
    <location>
        <begin position="692"/>
        <end position="768"/>
    </location>
</feature>
<feature type="domain" description="CheR-type methyltransferase" evidence="13">
    <location>
        <begin position="231"/>
        <end position="493"/>
    </location>
</feature>
<evidence type="ECO:0000256" key="2">
    <source>
        <dbReference type="ARBA" id="ARBA00001541"/>
    </source>
</evidence>
<dbReference type="Gene3D" id="3.30.450.20">
    <property type="entry name" value="PAS domain"/>
    <property type="match status" value="3"/>
</dbReference>
<comment type="caution">
    <text evidence="14">The sequence shown here is derived from an EMBL/GenBank/DDBJ whole genome shotgun (WGS) entry which is preliminary data.</text>
</comment>
<feature type="compositionally biased region" description="Basic and acidic residues" evidence="8">
    <location>
        <begin position="663"/>
        <end position="682"/>
    </location>
</feature>
<dbReference type="SUPFAM" id="SSF55785">
    <property type="entry name" value="PYP-like sensor domain (PAS domain)"/>
    <property type="match status" value="3"/>
</dbReference>
<feature type="active site" evidence="6">
    <location>
        <position position="39"/>
    </location>
</feature>
<dbReference type="SMART" id="SM00388">
    <property type="entry name" value="HisKA"/>
    <property type="match status" value="1"/>
</dbReference>
<dbReference type="SUPFAM" id="SSF53335">
    <property type="entry name" value="S-adenosyl-L-methionine-dependent methyltransferases"/>
    <property type="match status" value="1"/>
</dbReference>
<evidence type="ECO:0000259" key="9">
    <source>
        <dbReference type="PROSITE" id="PS50109"/>
    </source>
</evidence>
<feature type="domain" description="PAS" evidence="10">
    <location>
        <begin position="1008"/>
        <end position="1077"/>
    </location>
</feature>
<evidence type="ECO:0000259" key="10">
    <source>
        <dbReference type="PROSITE" id="PS50112"/>
    </source>
</evidence>
<dbReference type="PROSITE" id="PS50112">
    <property type="entry name" value="PAS"/>
    <property type="match status" value="1"/>
</dbReference>
<dbReference type="InterPro" id="IPR000700">
    <property type="entry name" value="PAS-assoc_C"/>
</dbReference>
<evidence type="ECO:0000313" key="15">
    <source>
        <dbReference type="Proteomes" id="UP001596091"/>
    </source>
</evidence>
<evidence type="ECO:0000259" key="13">
    <source>
        <dbReference type="PROSITE" id="PS50123"/>
    </source>
</evidence>
<dbReference type="InterPro" id="IPR003594">
    <property type="entry name" value="HATPase_dom"/>
</dbReference>
<dbReference type="CDD" id="cd16434">
    <property type="entry name" value="CheB-CheR_fusion"/>
    <property type="match status" value="1"/>
</dbReference>
<dbReference type="PROSITE" id="PS50113">
    <property type="entry name" value="PAC"/>
    <property type="match status" value="1"/>
</dbReference>
<dbReference type="Proteomes" id="UP001596091">
    <property type="component" value="Unassembled WGS sequence"/>
</dbReference>
<dbReference type="SUPFAM" id="SSF52738">
    <property type="entry name" value="Methylesterase CheB, C-terminal domain"/>
    <property type="match status" value="1"/>
</dbReference>
<dbReference type="InterPro" id="IPR000014">
    <property type="entry name" value="PAS"/>
</dbReference>
<dbReference type="InterPro" id="IPR029063">
    <property type="entry name" value="SAM-dependent_MTases_sf"/>
</dbReference>
<feature type="compositionally biased region" description="Basic and acidic residues" evidence="8">
    <location>
        <begin position="195"/>
        <end position="221"/>
    </location>
</feature>
<dbReference type="Gene3D" id="3.40.50.150">
    <property type="entry name" value="Vaccinia Virus protein VP39"/>
    <property type="match status" value="1"/>
</dbReference>
<evidence type="ECO:0000256" key="6">
    <source>
        <dbReference type="PROSITE-ProRule" id="PRU00050"/>
    </source>
</evidence>
<keyword evidence="7" id="KW-0175">Coiled coil</keyword>
<dbReference type="Pfam" id="PF08448">
    <property type="entry name" value="PAS_4"/>
    <property type="match status" value="1"/>
</dbReference>
<accession>A0ABW1EFW2</accession>
<dbReference type="PANTHER" id="PTHR24422:SF27">
    <property type="entry name" value="PROTEIN-GLUTAMATE O-METHYLTRANSFERASE"/>
    <property type="match status" value="1"/>
</dbReference>
<keyword evidence="5" id="KW-0949">S-adenosyl-L-methionine</keyword>
<dbReference type="SMART" id="SM00091">
    <property type="entry name" value="PAS"/>
    <property type="match status" value="3"/>
</dbReference>
<dbReference type="SUPFAM" id="SSF47384">
    <property type="entry name" value="Homodimeric domain of signal transducing histidine kinase"/>
    <property type="match status" value="1"/>
</dbReference>
<dbReference type="InterPro" id="IPR035965">
    <property type="entry name" value="PAS-like_dom_sf"/>
</dbReference>
<dbReference type="PANTHER" id="PTHR24422">
    <property type="entry name" value="CHEMOTAXIS PROTEIN METHYLTRANSFERASE"/>
    <property type="match status" value="1"/>
</dbReference>